<gene>
    <name evidence="2" type="ORF">PLEPLA_LOCUS22205</name>
</gene>
<proteinExistence type="predicted"/>
<organism evidence="2 3">
    <name type="scientific">Pleuronectes platessa</name>
    <name type="common">European plaice</name>
    <dbReference type="NCBI Taxonomy" id="8262"/>
    <lineage>
        <taxon>Eukaryota</taxon>
        <taxon>Metazoa</taxon>
        <taxon>Chordata</taxon>
        <taxon>Craniata</taxon>
        <taxon>Vertebrata</taxon>
        <taxon>Euteleostomi</taxon>
        <taxon>Actinopterygii</taxon>
        <taxon>Neopterygii</taxon>
        <taxon>Teleostei</taxon>
        <taxon>Neoteleostei</taxon>
        <taxon>Acanthomorphata</taxon>
        <taxon>Carangaria</taxon>
        <taxon>Pleuronectiformes</taxon>
        <taxon>Pleuronectoidei</taxon>
        <taxon>Pleuronectidae</taxon>
        <taxon>Pleuronectes</taxon>
    </lineage>
</organism>
<reference evidence="2" key="1">
    <citation type="submission" date="2020-03" db="EMBL/GenBank/DDBJ databases">
        <authorList>
            <person name="Weist P."/>
        </authorList>
    </citation>
    <scope>NUCLEOTIDE SEQUENCE</scope>
</reference>
<accession>A0A9N7UQ07</accession>
<protein>
    <submittedName>
        <fullName evidence="2">Uncharacterized protein</fullName>
    </submittedName>
</protein>
<evidence type="ECO:0000313" key="3">
    <source>
        <dbReference type="Proteomes" id="UP001153269"/>
    </source>
</evidence>
<dbReference type="EMBL" id="CADEAL010001635">
    <property type="protein sequence ID" value="CAB1434131.1"/>
    <property type="molecule type" value="Genomic_DNA"/>
</dbReference>
<sequence>MLGKTVYCLGPRAKMGPLEWLIKDVLMLILRQTAEHAAPTAHTDQRRHRGRENRKKDKQSCREHKELTYTSLKPPGQGDIINESRHPLHFPASFNRFAKAGENDSFTG</sequence>
<feature type="region of interest" description="Disordered" evidence="1">
    <location>
        <begin position="35"/>
        <end position="85"/>
    </location>
</feature>
<dbReference type="AlphaFoldDB" id="A0A9N7UQ07"/>
<keyword evidence="3" id="KW-1185">Reference proteome</keyword>
<dbReference type="Proteomes" id="UP001153269">
    <property type="component" value="Unassembled WGS sequence"/>
</dbReference>
<evidence type="ECO:0000313" key="2">
    <source>
        <dbReference type="EMBL" id="CAB1434131.1"/>
    </source>
</evidence>
<comment type="caution">
    <text evidence="2">The sequence shown here is derived from an EMBL/GenBank/DDBJ whole genome shotgun (WGS) entry which is preliminary data.</text>
</comment>
<evidence type="ECO:0000256" key="1">
    <source>
        <dbReference type="SAM" id="MobiDB-lite"/>
    </source>
</evidence>
<name>A0A9N7UQ07_PLEPL</name>
<feature type="compositionally biased region" description="Basic and acidic residues" evidence="1">
    <location>
        <begin position="54"/>
        <end position="67"/>
    </location>
</feature>